<gene>
    <name evidence="6" type="ORF">SAMN05421666_3155</name>
</gene>
<dbReference type="AlphaFoldDB" id="A0A1N7HIT2"/>
<keyword evidence="3 6" id="KW-0808">Transferase</keyword>
<keyword evidence="4" id="KW-0812">Transmembrane</keyword>
<keyword evidence="4" id="KW-0472">Membrane</keyword>
<evidence type="ECO:0000259" key="5">
    <source>
        <dbReference type="Pfam" id="PF00535"/>
    </source>
</evidence>
<protein>
    <submittedName>
        <fullName evidence="6">Glycosyltransferase, GT2 family</fullName>
    </submittedName>
</protein>
<keyword evidence="7" id="KW-1185">Reference proteome</keyword>
<organism evidence="6 7">
    <name type="scientific">Roseovarius nanhaiticus</name>
    <dbReference type="NCBI Taxonomy" id="573024"/>
    <lineage>
        <taxon>Bacteria</taxon>
        <taxon>Pseudomonadati</taxon>
        <taxon>Pseudomonadota</taxon>
        <taxon>Alphaproteobacteria</taxon>
        <taxon>Rhodobacterales</taxon>
        <taxon>Roseobacteraceae</taxon>
        <taxon>Roseovarius</taxon>
    </lineage>
</organism>
<evidence type="ECO:0000256" key="3">
    <source>
        <dbReference type="ARBA" id="ARBA00022679"/>
    </source>
</evidence>
<dbReference type="EMBL" id="FTNV01000003">
    <property type="protein sequence ID" value="SIS24693.1"/>
    <property type="molecule type" value="Genomic_DNA"/>
</dbReference>
<dbReference type="SUPFAM" id="SSF53448">
    <property type="entry name" value="Nucleotide-diphospho-sugar transferases"/>
    <property type="match status" value="1"/>
</dbReference>
<sequence length="314" mass="34388">MSAEVEAVVIGRNEGARLIACLASLEGQVARIIYVDSGSTDGSVEAARAAGAEVVTLDMARAFTAARARNAGLALVRAPFVQFIDGDCQLSSGWIPEGLAHLAEHPQTAVVCGRRREIHPEASVYNRLCDIEWDTPVGPALSCGGDALMRRAALDEVDGFDPALIAGEEPDLCLRLRIAGWAIWRLDAEMTLHDAQILHLGQWWRRARRAGHAYAEGAARFGRLPHRHWVRETRRALIWGAVLPLVIVIGGALWWPLALLALAYPAQVMRLGLRSGNWPWAVFSVLGKFPEAGGALRYWLARLRGRRGGLIEYK</sequence>
<dbReference type="GO" id="GO:0016757">
    <property type="term" value="F:glycosyltransferase activity"/>
    <property type="evidence" value="ECO:0007669"/>
    <property type="project" value="UniProtKB-KW"/>
</dbReference>
<evidence type="ECO:0000256" key="1">
    <source>
        <dbReference type="ARBA" id="ARBA00006739"/>
    </source>
</evidence>
<dbReference type="OrthoDB" id="8416156at2"/>
<dbReference type="InterPro" id="IPR001173">
    <property type="entry name" value="Glyco_trans_2-like"/>
</dbReference>
<dbReference type="Gene3D" id="3.90.550.10">
    <property type="entry name" value="Spore Coat Polysaccharide Biosynthesis Protein SpsA, Chain A"/>
    <property type="match status" value="1"/>
</dbReference>
<feature type="domain" description="Glycosyltransferase 2-like" evidence="5">
    <location>
        <begin position="8"/>
        <end position="119"/>
    </location>
</feature>
<keyword evidence="4" id="KW-1133">Transmembrane helix</keyword>
<feature type="transmembrane region" description="Helical" evidence="4">
    <location>
        <begin position="236"/>
        <end position="258"/>
    </location>
</feature>
<keyword evidence="2" id="KW-0328">Glycosyltransferase</keyword>
<evidence type="ECO:0000256" key="4">
    <source>
        <dbReference type="SAM" id="Phobius"/>
    </source>
</evidence>
<feature type="transmembrane region" description="Helical" evidence="4">
    <location>
        <begin position="278"/>
        <end position="300"/>
    </location>
</feature>
<proteinExistence type="inferred from homology"/>
<dbReference type="Pfam" id="PF00535">
    <property type="entry name" value="Glycos_transf_2"/>
    <property type="match status" value="1"/>
</dbReference>
<name>A0A1N7HIT2_9RHOB</name>
<comment type="similarity">
    <text evidence="1">Belongs to the glycosyltransferase 2 family.</text>
</comment>
<evidence type="ECO:0000313" key="7">
    <source>
        <dbReference type="Proteomes" id="UP000186019"/>
    </source>
</evidence>
<dbReference type="PANTHER" id="PTHR43179:SF12">
    <property type="entry name" value="GALACTOFURANOSYLTRANSFERASE GLFT2"/>
    <property type="match status" value="1"/>
</dbReference>
<dbReference type="STRING" id="573024.SAMN05216208_2161"/>
<dbReference type="PANTHER" id="PTHR43179">
    <property type="entry name" value="RHAMNOSYLTRANSFERASE WBBL"/>
    <property type="match status" value="1"/>
</dbReference>
<reference evidence="6 7" key="1">
    <citation type="submission" date="2017-01" db="EMBL/GenBank/DDBJ databases">
        <authorList>
            <person name="Mah S.A."/>
            <person name="Swanson W.J."/>
            <person name="Moy G.W."/>
            <person name="Vacquier V.D."/>
        </authorList>
    </citation>
    <scope>NUCLEOTIDE SEQUENCE [LARGE SCALE GENOMIC DNA]</scope>
    <source>
        <strain evidence="6 7">DSM 29590</strain>
    </source>
</reference>
<dbReference type="InterPro" id="IPR029044">
    <property type="entry name" value="Nucleotide-diphossugar_trans"/>
</dbReference>
<dbReference type="Proteomes" id="UP000186019">
    <property type="component" value="Unassembled WGS sequence"/>
</dbReference>
<accession>A0A1N7HIT2</accession>
<evidence type="ECO:0000256" key="2">
    <source>
        <dbReference type="ARBA" id="ARBA00022676"/>
    </source>
</evidence>
<evidence type="ECO:0000313" key="6">
    <source>
        <dbReference type="EMBL" id="SIS24693.1"/>
    </source>
</evidence>
<dbReference type="RefSeq" id="WP_076535208.1">
    <property type="nucleotide sequence ID" value="NZ_FOAC01000002.1"/>
</dbReference>